<dbReference type="Proteomes" id="UP000268870">
    <property type="component" value="Chromosome"/>
</dbReference>
<reference evidence="2 3" key="1">
    <citation type="submission" date="2018-12" db="EMBL/GenBank/DDBJ databases">
        <authorList>
            <consortium name="Pathogen Informatics"/>
        </authorList>
    </citation>
    <scope>NUCLEOTIDE SEQUENCE [LARGE SCALE GENOMIC DNA]</scope>
    <source>
        <strain evidence="2 3">NCTC8184</strain>
    </source>
</reference>
<evidence type="ECO:0000313" key="2">
    <source>
        <dbReference type="EMBL" id="VED64657.1"/>
    </source>
</evidence>
<evidence type="ECO:0000313" key="3">
    <source>
        <dbReference type="Proteomes" id="UP000268870"/>
    </source>
</evidence>
<gene>
    <name evidence="2" type="ORF">NCTC8184_00631</name>
</gene>
<dbReference type="AlphaFoldDB" id="A0AB38VJ78"/>
<proteinExistence type="predicted"/>
<name>A0AB38VJ78_STRAG</name>
<dbReference type="Pfam" id="PF08664">
    <property type="entry name" value="YcbB"/>
    <property type="match status" value="1"/>
</dbReference>
<dbReference type="InterPro" id="IPR013972">
    <property type="entry name" value="YcbB"/>
</dbReference>
<accession>A0AB38VJ78</accession>
<sequence length="63" mass="7374">MINMAHLYIDDFENELTLQYANTLFGFQNIHNEAQPIQGKSMYGGKISLKRFFDELILQSKTF</sequence>
<protein>
    <submittedName>
        <fullName evidence="2">Two-component response regulator, controling glutamine utilization</fullName>
    </submittedName>
</protein>
<evidence type="ECO:0000259" key="1">
    <source>
        <dbReference type="Pfam" id="PF08664"/>
    </source>
</evidence>
<dbReference type="EMBL" id="LR134265">
    <property type="protein sequence ID" value="VED64657.1"/>
    <property type="molecule type" value="Genomic_DNA"/>
</dbReference>
<feature type="domain" description="YcbB" evidence="1">
    <location>
        <begin position="1"/>
        <end position="54"/>
    </location>
</feature>
<organism evidence="2 3">
    <name type="scientific">Streptococcus agalactiae</name>
    <dbReference type="NCBI Taxonomy" id="1311"/>
    <lineage>
        <taxon>Bacteria</taxon>
        <taxon>Bacillati</taxon>
        <taxon>Bacillota</taxon>
        <taxon>Bacilli</taxon>
        <taxon>Lactobacillales</taxon>
        <taxon>Streptococcaceae</taxon>
        <taxon>Streptococcus</taxon>
    </lineage>
</organism>